<reference evidence="2" key="1">
    <citation type="submission" date="2022-04" db="EMBL/GenBank/DDBJ databases">
        <authorList>
            <person name="Xu L."/>
            <person name="Lv Z."/>
        </authorList>
    </citation>
    <scope>NUCLEOTIDE SEQUENCE</scope>
    <source>
        <strain evidence="2">LV_2022a</strain>
    </source>
</reference>
<evidence type="ECO:0000313" key="3">
    <source>
        <dbReference type="Proteomes" id="UP001292079"/>
    </source>
</evidence>
<proteinExistence type="predicted"/>
<reference evidence="2" key="2">
    <citation type="journal article" date="2023" name="Infect Dis Poverty">
        <title>Chromosome-scale genome of the human blood fluke Schistosoma mekongi and its implications for public health.</title>
        <authorList>
            <person name="Zhou M."/>
            <person name="Xu L."/>
            <person name="Xu D."/>
            <person name="Chen W."/>
            <person name="Khan J."/>
            <person name="Hu Y."/>
            <person name="Huang H."/>
            <person name="Wei H."/>
            <person name="Zhang Y."/>
            <person name="Chusongsang P."/>
            <person name="Tanasarnprasert K."/>
            <person name="Hu X."/>
            <person name="Limpanont Y."/>
            <person name="Lv Z."/>
        </authorList>
    </citation>
    <scope>NUCLEOTIDE SEQUENCE</scope>
    <source>
        <strain evidence="2">LV_2022a</strain>
    </source>
</reference>
<dbReference type="Pfam" id="PF11291">
    <property type="entry name" value="DUF3091"/>
    <property type="match status" value="1"/>
</dbReference>
<evidence type="ECO:0000256" key="1">
    <source>
        <dbReference type="SAM" id="SignalP"/>
    </source>
</evidence>
<keyword evidence="1" id="KW-0732">Signal</keyword>
<feature type="chain" id="PRO_5041937137" evidence="1">
    <location>
        <begin position="20"/>
        <end position="195"/>
    </location>
</feature>
<evidence type="ECO:0000313" key="2">
    <source>
        <dbReference type="EMBL" id="KAK4468404.1"/>
    </source>
</evidence>
<protein>
    <submittedName>
        <fullName evidence="2">Uncharacterized protein</fullName>
    </submittedName>
</protein>
<dbReference type="Proteomes" id="UP001292079">
    <property type="component" value="Unassembled WGS sequence"/>
</dbReference>
<organism evidence="2 3">
    <name type="scientific">Schistosoma mekongi</name>
    <name type="common">Parasitic worm</name>
    <dbReference type="NCBI Taxonomy" id="38744"/>
    <lineage>
        <taxon>Eukaryota</taxon>
        <taxon>Metazoa</taxon>
        <taxon>Spiralia</taxon>
        <taxon>Lophotrochozoa</taxon>
        <taxon>Platyhelminthes</taxon>
        <taxon>Trematoda</taxon>
        <taxon>Digenea</taxon>
        <taxon>Strigeidida</taxon>
        <taxon>Schistosomatoidea</taxon>
        <taxon>Schistosomatidae</taxon>
        <taxon>Schistosoma</taxon>
    </lineage>
</organism>
<feature type="signal peptide" evidence="1">
    <location>
        <begin position="1"/>
        <end position="19"/>
    </location>
</feature>
<comment type="caution">
    <text evidence="2">The sequence shown here is derived from an EMBL/GenBank/DDBJ whole genome shotgun (WGS) entry which is preliminary data.</text>
</comment>
<name>A0AAE1Z7P2_SCHME</name>
<dbReference type="AlphaFoldDB" id="A0AAE1Z7P2"/>
<feature type="non-terminal residue" evidence="2">
    <location>
        <position position="195"/>
    </location>
</feature>
<accession>A0AAE1Z7P2</accession>
<keyword evidence="3" id="KW-1185">Reference proteome</keyword>
<dbReference type="EMBL" id="JALJAT010000006">
    <property type="protein sequence ID" value="KAK4468404.1"/>
    <property type="molecule type" value="Genomic_DNA"/>
</dbReference>
<gene>
    <name evidence="2" type="ORF">MN116_000212</name>
</gene>
<dbReference type="InterPro" id="IPR021442">
    <property type="entry name" value="DUF3091"/>
</dbReference>
<sequence>STLLYIIVLLLVSIDVSMLTKLRTKELTKLVTRMNRTKDKIVIYHTYLRRSTSKLNKEIGIIKRNLSESIKVDDYVDCYRQITADYYRRQLFKDFSNALKRIKRDFTVHSIKSLEKWTLCVDTLKQIFKKSGSRKINETCVDPEYTTAKDRKLLRHAISSNEYSIADFNFHLLKYYIHENVFKELNELTDEGNVE</sequence>